<gene>
    <name evidence="1" type="ordered locus">Dred_3020</name>
</gene>
<dbReference type="RefSeq" id="WP_011879312.1">
    <property type="nucleotide sequence ID" value="NC_009253.1"/>
</dbReference>
<name>A4J8X0_DESRM</name>
<keyword evidence="2" id="KW-1185">Reference proteome</keyword>
<dbReference type="OrthoDB" id="2838806at2"/>
<evidence type="ECO:0000313" key="1">
    <source>
        <dbReference type="EMBL" id="ABO51523.1"/>
    </source>
</evidence>
<accession>A4J8X0</accession>
<dbReference type="eggNOG" id="ENOG5033D0N">
    <property type="taxonomic scope" value="Bacteria"/>
</dbReference>
<dbReference type="AlphaFoldDB" id="A4J8X0"/>
<protein>
    <submittedName>
        <fullName evidence="1">Uncharacterized protein</fullName>
    </submittedName>
</protein>
<sequence>MSKIENGRIYEYIENLYDDMKAKDGKYYPSKHDKLVFASAAKEFNITEGQAEKTYNSFSQLVAKKLELRLSRLPKKERQKRREEIFANILKNNGDLPFGDIEGPATEDIKSGLDTIYEEYSNVAILIGKNGWTIPMSMGLSKLDSLIGKKVDIEVLDSFFKKYYDPRKFATLTKHVKRSNLSNTQKKLFFECVDTFNEGRFSISATALITILEGVLSKFGDSENDIMMIRICRYHMDETKNDKKIINHLVWVSFLNFISELYKKSEFDKDEPDKLNRHWILHGRTDKELGDADCLRLFNAIYSLITMMKYAKK</sequence>
<dbReference type="KEGG" id="drm:Dred_3020"/>
<proteinExistence type="predicted"/>
<dbReference type="EMBL" id="CP000612">
    <property type="protein sequence ID" value="ABO51523.1"/>
    <property type="molecule type" value="Genomic_DNA"/>
</dbReference>
<evidence type="ECO:0000313" key="2">
    <source>
        <dbReference type="Proteomes" id="UP000001556"/>
    </source>
</evidence>
<dbReference type="HOGENOM" id="CLU_870557_0_0_9"/>
<dbReference type="STRING" id="349161.Dred_3020"/>
<reference evidence="1 2" key="1">
    <citation type="submission" date="2007-03" db="EMBL/GenBank/DDBJ databases">
        <title>Complete sequence of Desulfotomaculum reducens MI-1.</title>
        <authorList>
            <consortium name="US DOE Joint Genome Institute"/>
            <person name="Copeland A."/>
            <person name="Lucas S."/>
            <person name="Lapidus A."/>
            <person name="Barry K."/>
            <person name="Detter J.C."/>
            <person name="Glavina del Rio T."/>
            <person name="Hammon N."/>
            <person name="Israni S."/>
            <person name="Dalin E."/>
            <person name="Tice H."/>
            <person name="Pitluck S."/>
            <person name="Sims D."/>
            <person name="Brettin T."/>
            <person name="Bruce D."/>
            <person name="Han C."/>
            <person name="Tapia R."/>
            <person name="Schmutz J."/>
            <person name="Larimer F."/>
            <person name="Land M."/>
            <person name="Hauser L."/>
            <person name="Kyrpides N."/>
            <person name="Kim E."/>
            <person name="Tebo B.M."/>
            <person name="Richardson P."/>
        </authorList>
    </citation>
    <scope>NUCLEOTIDE SEQUENCE [LARGE SCALE GENOMIC DNA]</scope>
    <source>
        <strain evidence="1 2">MI-1</strain>
    </source>
</reference>
<organism evidence="1 2">
    <name type="scientific">Desulforamulus reducens (strain ATCC BAA-1160 / DSM 100696 / MI-1)</name>
    <name type="common">Desulfotomaculum reducens</name>
    <dbReference type="NCBI Taxonomy" id="349161"/>
    <lineage>
        <taxon>Bacteria</taxon>
        <taxon>Bacillati</taxon>
        <taxon>Bacillota</taxon>
        <taxon>Clostridia</taxon>
        <taxon>Eubacteriales</taxon>
        <taxon>Peptococcaceae</taxon>
        <taxon>Desulforamulus</taxon>
    </lineage>
</organism>
<dbReference type="Proteomes" id="UP000001556">
    <property type="component" value="Chromosome"/>
</dbReference>